<dbReference type="NCBIfam" id="TIGR02675">
    <property type="entry name" value="tape_meas_nterm"/>
    <property type="match status" value="1"/>
</dbReference>
<evidence type="ECO:0000256" key="1">
    <source>
        <dbReference type="SAM" id="Phobius"/>
    </source>
</evidence>
<keyword evidence="3" id="KW-1185">Reference proteome</keyword>
<dbReference type="Proteomes" id="UP000741863">
    <property type="component" value="Unassembled WGS sequence"/>
</dbReference>
<sequence length="902" mass="98595">MLDLTASLQLQDNFSKDMQKIIGTMDDFTSMTDEITSAADSVQRVTGDMIDNSVSKDFSDASKSLNDFAGASDNVTGSAGGIAGMIDTARDSVNKLSDAIRNIPKINDQIGSFGMEATKSFAPVTGFFGAALGGGLNRMSQMEDAQRMIEQMVGGGAAFDRVMKGVTDLADDTSYLYSEVASMIGGSLGREMSEADAQMLANVSMELGAFKGDKQIGLRLNEMFGQAFSRGTIDGDLTNRLSEIGGIQVWDVLGEALGTSADQAAKMVNEGAIPMEEALRHLSDDIMENFEGSMIKYAESLPGLISNTWAALGSLGQSMIGEDGFERLKEGIQGVIDTLYELAPVFEPIGNQIMNVMADLADVASNVVKWVLDLPGPVKSVLAYFSLFLGVIGPIALGFHALVKAGLLVGKMFMMVGKSVLWFGKAFLGLSKFLLLNPFGLILTGVTLLGVGIYQLVKHWDTVTEKITEFWDKLQSTLSVLREGEGAIATFAGVIQEYLNYAVTQAVTLWEYLQDVFQMGADFFRALFSGDFAQAFEILGDIWERTKELAAELWDNMLEAAQEILDILVPWVEEKFEEMKDAVVEWLAKLAVDGIAKFIEFKDGAIEKVEEFWNDLVEWFKGLPEMIGFWIGYAVTTAVTFFQELPGRIGEILDQLREWATDKLTTFAENVAEWFTKTRDDATTTMSELPGRIYDFFYDMGERAVGKMKEFASDMKEWFKQAYDNSIEWIQQLPDKIASFLESIPGKVRGAISNIKSAFRNLGSQMIEGIKSGITTAVSKLTGAVKWVFETASNGWSALTDFGGNMVNNVTRGFGRGSAEATSAYHGEAYVPRNNAPYMLHKGERVLTRDENKAYSNGMQGATVNFPNAVFHVREDADIDKIGNAVAQKLMKASNGGVGAHA</sequence>
<gene>
    <name evidence="2" type="ORF">JOD17_004076</name>
</gene>
<name>A0ABS2PHZ0_9BACL</name>
<feature type="transmembrane region" description="Helical" evidence="1">
    <location>
        <begin position="381"/>
        <end position="403"/>
    </location>
</feature>
<evidence type="ECO:0000313" key="2">
    <source>
        <dbReference type="EMBL" id="MBM7634949.1"/>
    </source>
</evidence>
<dbReference type="Gene3D" id="1.20.120.20">
    <property type="entry name" value="Apolipoprotein"/>
    <property type="match status" value="1"/>
</dbReference>
<dbReference type="InterPro" id="IPR013491">
    <property type="entry name" value="Tape_meas_N"/>
</dbReference>
<keyword evidence="1" id="KW-0472">Membrane</keyword>
<accession>A0ABS2PHZ0</accession>
<keyword evidence="1" id="KW-0812">Transmembrane</keyword>
<dbReference type="SUPFAM" id="SSF58104">
    <property type="entry name" value="Methyl-accepting chemotaxis protein (MCP) signaling domain"/>
    <property type="match status" value="1"/>
</dbReference>
<proteinExistence type="predicted"/>
<protein>
    <submittedName>
        <fullName evidence="2">Tape measure domain-containing protein</fullName>
    </submittedName>
</protein>
<dbReference type="RefSeq" id="WP_204699694.1">
    <property type="nucleotide sequence ID" value="NZ_JAFBEC010000019.1"/>
</dbReference>
<feature type="transmembrane region" description="Helical" evidence="1">
    <location>
        <begin position="439"/>
        <end position="457"/>
    </location>
</feature>
<evidence type="ECO:0000313" key="3">
    <source>
        <dbReference type="Proteomes" id="UP000741863"/>
    </source>
</evidence>
<dbReference type="EMBL" id="JAFBEC010000019">
    <property type="protein sequence ID" value="MBM7634949.1"/>
    <property type="molecule type" value="Genomic_DNA"/>
</dbReference>
<organism evidence="2 3">
    <name type="scientific">Geomicrobium sediminis</name>
    <dbReference type="NCBI Taxonomy" id="1347788"/>
    <lineage>
        <taxon>Bacteria</taxon>
        <taxon>Bacillati</taxon>
        <taxon>Bacillota</taxon>
        <taxon>Bacilli</taxon>
        <taxon>Bacillales</taxon>
        <taxon>Geomicrobium</taxon>
    </lineage>
</organism>
<comment type="caution">
    <text evidence="2">The sequence shown here is derived from an EMBL/GenBank/DDBJ whole genome shotgun (WGS) entry which is preliminary data.</text>
</comment>
<keyword evidence="1" id="KW-1133">Transmembrane helix</keyword>
<reference evidence="2 3" key="1">
    <citation type="submission" date="2021-01" db="EMBL/GenBank/DDBJ databases">
        <title>Genomic Encyclopedia of Type Strains, Phase IV (KMG-IV): sequencing the most valuable type-strain genomes for metagenomic binning, comparative biology and taxonomic classification.</title>
        <authorList>
            <person name="Goeker M."/>
        </authorList>
    </citation>
    <scope>NUCLEOTIDE SEQUENCE [LARGE SCALE GENOMIC DNA]</scope>
    <source>
        <strain evidence="2 3">DSM 25540</strain>
    </source>
</reference>